<feature type="region of interest" description="Disordered" evidence="1">
    <location>
        <begin position="1"/>
        <end position="26"/>
    </location>
</feature>
<sequence>MAHAPGAKRGAEDRTKAELCLSDDKSGPNRWDFFSSAAFSAVAGMDVSQPDPPHAVTTGGAAQ</sequence>
<gene>
    <name evidence="2" type="ORF">BACCAP_02239</name>
</gene>
<reference evidence="2 3" key="2">
    <citation type="submission" date="2007-06" db="EMBL/GenBank/DDBJ databases">
        <title>Draft genome sequence of Pseudoflavonifractor capillosus ATCC 29799.</title>
        <authorList>
            <person name="Sudarsanam P."/>
            <person name="Ley R."/>
            <person name="Guruge J."/>
            <person name="Turnbaugh P.J."/>
            <person name="Mahowald M."/>
            <person name="Liep D."/>
            <person name="Gordon J."/>
        </authorList>
    </citation>
    <scope>NUCLEOTIDE SEQUENCE [LARGE SCALE GENOMIC DNA]</scope>
    <source>
        <strain evidence="2 3">ATCC 29799</strain>
    </source>
</reference>
<proteinExistence type="predicted"/>
<accession>A6NVJ7</accession>
<reference evidence="2 3" key="1">
    <citation type="submission" date="2007-04" db="EMBL/GenBank/DDBJ databases">
        <authorList>
            <person name="Fulton L."/>
            <person name="Clifton S."/>
            <person name="Fulton B."/>
            <person name="Xu J."/>
            <person name="Minx P."/>
            <person name="Pepin K.H."/>
            <person name="Johnson M."/>
            <person name="Thiruvilangam P."/>
            <person name="Bhonagiri V."/>
            <person name="Nash W.E."/>
            <person name="Mardis E.R."/>
            <person name="Wilson R.K."/>
        </authorList>
    </citation>
    <scope>NUCLEOTIDE SEQUENCE [LARGE SCALE GENOMIC DNA]</scope>
    <source>
        <strain evidence="2 3">ATCC 29799</strain>
    </source>
</reference>
<evidence type="ECO:0000313" key="2">
    <source>
        <dbReference type="EMBL" id="EDM99966.1"/>
    </source>
</evidence>
<dbReference type="Proteomes" id="UP000003639">
    <property type="component" value="Unassembled WGS sequence"/>
</dbReference>
<protein>
    <submittedName>
        <fullName evidence="2">Uncharacterized protein</fullName>
    </submittedName>
</protein>
<organism evidence="2 3">
    <name type="scientific">Pseudoflavonifractor capillosus ATCC 29799</name>
    <dbReference type="NCBI Taxonomy" id="411467"/>
    <lineage>
        <taxon>Bacteria</taxon>
        <taxon>Bacillati</taxon>
        <taxon>Bacillota</taxon>
        <taxon>Clostridia</taxon>
        <taxon>Eubacteriales</taxon>
        <taxon>Oscillospiraceae</taxon>
        <taxon>Pseudoflavonifractor</taxon>
    </lineage>
</organism>
<evidence type="ECO:0000256" key="1">
    <source>
        <dbReference type="SAM" id="MobiDB-lite"/>
    </source>
</evidence>
<keyword evidence="3" id="KW-1185">Reference proteome</keyword>
<dbReference type="STRING" id="411467.BACCAP_02239"/>
<comment type="caution">
    <text evidence="2">The sequence shown here is derived from an EMBL/GenBank/DDBJ whole genome shotgun (WGS) entry which is preliminary data.</text>
</comment>
<evidence type="ECO:0000313" key="3">
    <source>
        <dbReference type="Proteomes" id="UP000003639"/>
    </source>
</evidence>
<feature type="compositionally biased region" description="Basic and acidic residues" evidence="1">
    <location>
        <begin position="9"/>
        <end position="26"/>
    </location>
</feature>
<name>A6NVJ7_9FIRM</name>
<dbReference type="AlphaFoldDB" id="A6NVJ7"/>
<dbReference type="EMBL" id="AAXG02000013">
    <property type="protein sequence ID" value="EDM99966.1"/>
    <property type="molecule type" value="Genomic_DNA"/>
</dbReference>